<name>A0A7S4FYE1_9EUGL</name>
<evidence type="ECO:0000259" key="1">
    <source>
        <dbReference type="Pfam" id="PF26215"/>
    </source>
</evidence>
<dbReference type="AlphaFoldDB" id="A0A7S4FYE1"/>
<evidence type="ECO:0000313" key="2">
    <source>
        <dbReference type="EMBL" id="CAE0819212.1"/>
    </source>
</evidence>
<dbReference type="Pfam" id="PF26215">
    <property type="entry name" value="HTH_animal"/>
    <property type="match status" value="1"/>
</dbReference>
<dbReference type="InterPro" id="IPR058912">
    <property type="entry name" value="HTH_animal"/>
</dbReference>
<organism evidence="2">
    <name type="scientific">Eutreptiella gymnastica</name>
    <dbReference type="NCBI Taxonomy" id="73025"/>
    <lineage>
        <taxon>Eukaryota</taxon>
        <taxon>Discoba</taxon>
        <taxon>Euglenozoa</taxon>
        <taxon>Euglenida</taxon>
        <taxon>Spirocuta</taxon>
        <taxon>Euglenophyceae</taxon>
        <taxon>Eutreptiales</taxon>
        <taxon>Eutreptiaceae</taxon>
        <taxon>Eutreptiella</taxon>
    </lineage>
</organism>
<dbReference type="PANTHER" id="PTHR21301:SF10">
    <property type="entry name" value="REVERSE TRANSCRIPTASE DOMAIN-CONTAINING PROTEIN"/>
    <property type="match status" value="1"/>
</dbReference>
<proteinExistence type="predicted"/>
<protein>
    <recommendedName>
        <fullName evidence="1">Helix-turn-helix domain-containing protein</fullName>
    </recommendedName>
</protein>
<accession>A0A7S4FYE1</accession>
<reference evidence="2" key="1">
    <citation type="submission" date="2021-01" db="EMBL/GenBank/DDBJ databases">
        <authorList>
            <person name="Corre E."/>
            <person name="Pelletier E."/>
            <person name="Niang G."/>
            <person name="Scheremetjew M."/>
            <person name="Finn R."/>
            <person name="Kale V."/>
            <person name="Holt S."/>
            <person name="Cochrane G."/>
            <person name="Meng A."/>
            <person name="Brown T."/>
            <person name="Cohen L."/>
        </authorList>
    </citation>
    <scope>NUCLEOTIDE SEQUENCE</scope>
    <source>
        <strain evidence="2">CCMP1594</strain>
    </source>
</reference>
<gene>
    <name evidence="2" type="ORF">EGYM00163_LOCUS30381</name>
</gene>
<dbReference type="EMBL" id="HBJA01087172">
    <property type="protein sequence ID" value="CAE0819212.1"/>
    <property type="molecule type" value="Transcribed_RNA"/>
</dbReference>
<feature type="domain" description="Helix-turn-helix" evidence="1">
    <location>
        <begin position="200"/>
        <end position="257"/>
    </location>
</feature>
<dbReference type="PANTHER" id="PTHR21301">
    <property type="entry name" value="REVERSE TRANSCRIPTASE"/>
    <property type="match status" value="1"/>
</dbReference>
<sequence length="345" mass="40026">MYTNVTWTNVHDAFAFYKGWFESTPELTRDLTDGEISLLRFLFSPLGSERWETHCVHFPFLSIEYTESLTIGELLLNVVYTHCIFENPGVGIFQQLTGWAMGTNAAPTWSTLVLRFYERLKLHLHPSIKLMRFIDDGLMFHPKNMEPSLDSLLKSIYPPNLTFDILQRGVVAHVPFLDVLFITLHPLRHSVYWKPTHSALYIPWHSNTPRSVKEGWVGGECIRFLRLCSHESYYKISWERLRGALIRWGYPPSLTTKPKFSWNDKPKYINPKSHAKKRSRIHAFRAPHHSAIPISFSRVVRGFVNNLSFLPDVQLFATLQPPPNLGKLFHGWRTRALRKACAPDI</sequence>